<dbReference type="OrthoDB" id="4730062at2"/>
<accession>A0A024K6Y7</accession>
<evidence type="ECO:0000313" key="1">
    <source>
        <dbReference type="EMBL" id="CDO91609.1"/>
    </source>
</evidence>
<keyword evidence="3" id="KW-1185">Reference proteome</keyword>
<name>A0A024K6Y7_9MYCO</name>
<dbReference type="Proteomes" id="UP000028880">
    <property type="component" value="Unassembled WGS sequence"/>
</dbReference>
<dbReference type="HOGENOM" id="CLU_1179476_0_0_11"/>
<evidence type="ECO:0000313" key="3">
    <source>
        <dbReference type="Proteomes" id="UP000193710"/>
    </source>
</evidence>
<dbReference type="RefSeq" id="WP_036473963.1">
    <property type="nucleotide sequence ID" value="NZ_HG964447.1"/>
</dbReference>
<reference evidence="1" key="1">
    <citation type="journal article" date="2014" name="Genome Announc.">
        <title>Draft Genome Sequence of Mycobacterium triplex DSM 44626.</title>
        <authorList>
            <person name="Sassi M."/>
            <person name="Croce O."/>
            <person name="Robert C."/>
            <person name="Raoult D."/>
            <person name="Drancourt M."/>
        </authorList>
    </citation>
    <scope>NUCLEOTIDE SEQUENCE [LARGE SCALE GENOMIC DNA]</scope>
    <source>
        <strain evidence="1">DSM 44626</strain>
    </source>
</reference>
<protein>
    <submittedName>
        <fullName evidence="1">Uncharacterized protein</fullName>
    </submittedName>
</protein>
<evidence type="ECO:0000313" key="2">
    <source>
        <dbReference type="EMBL" id="ORX07573.1"/>
    </source>
</evidence>
<dbReference type="eggNOG" id="ENOG5032MUY">
    <property type="taxonomic scope" value="Bacteria"/>
</dbReference>
<dbReference type="EMBL" id="LQPY01000004">
    <property type="protein sequence ID" value="ORX07573.1"/>
    <property type="molecule type" value="Genomic_DNA"/>
</dbReference>
<proteinExistence type="predicted"/>
<gene>
    <name evidence="2" type="ORF">AWC29_05170</name>
    <name evidence="1" type="ORF">BN973_06018</name>
</gene>
<sequence>MTAVVEGSVAAVSRSVAEALAAGVESGAVVFAPLVDGPVPGWLVIEDSAVGDAERQCAVVRLDGCAVVVVGAVSEVQVSGDPVPAEEEMPAWASALAGAFWAARRARGEAQAARLALTEHQARLERIVDAAHEYANDNDLCERFDRFMLSQGLRPRLREWVCEVDATIRLRIPVSSHSADAAAGEVTDQMAQQAIAELRGPLLANAIQEHDVVDVEES</sequence>
<reference evidence="1" key="2">
    <citation type="submission" date="2014-04" db="EMBL/GenBank/DDBJ databases">
        <authorList>
            <person name="Xu Y.W."/>
            <person name="Yang Q."/>
        </authorList>
    </citation>
    <scope>NUCLEOTIDE SEQUENCE</scope>
    <source>
        <strain evidence="1">DSM 44626</strain>
    </source>
</reference>
<dbReference type="Proteomes" id="UP000193710">
    <property type="component" value="Unassembled WGS sequence"/>
</dbReference>
<organism evidence="1">
    <name type="scientific">Mycobacterium triplex</name>
    <dbReference type="NCBI Taxonomy" id="47839"/>
    <lineage>
        <taxon>Bacteria</taxon>
        <taxon>Bacillati</taxon>
        <taxon>Actinomycetota</taxon>
        <taxon>Actinomycetes</taxon>
        <taxon>Mycobacteriales</taxon>
        <taxon>Mycobacteriaceae</taxon>
        <taxon>Mycobacterium</taxon>
        <taxon>Mycobacterium simiae complex</taxon>
    </lineage>
</organism>
<dbReference type="EMBL" id="HG964447">
    <property type="protein sequence ID" value="CDO91609.1"/>
    <property type="molecule type" value="Genomic_DNA"/>
</dbReference>
<reference evidence="2 3" key="3">
    <citation type="submission" date="2016-01" db="EMBL/GenBank/DDBJ databases">
        <title>The new phylogeny of the genus Mycobacterium.</title>
        <authorList>
            <person name="Tarcisio F."/>
            <person name="Conor M."/>
            <person name="Antonella G."/>
            <person name="Elisabetta G."/>
            <person name="Giulia F.S."/>
            <person name="Sara T."/>
            <person name="Anna F."/>
            <person name="Clotilde B."/>
            <person name="Roberto B."/>
            <person name="Veronica D.S."/>
            <person name="Fabio R."/>
            <person name="Monica P."/>
            <person name="Olivier J."/>
            <person name="Enrico T."/>
            <person name="Nicola S."/>
        </authorList>
    </citation>
    <scope>NUCLEOTIDE SEQUENCE [LARGE SCALE GENOMIC DNA]</scope>
    <source>
        <strain evidence="2 3">DSM 44626</strain>
    </source>
</reference>
<dbReference type="AlphaFoldDB" id="A0A024K6Y7"/>